<dbReference type="EMBL" id="JBHRYB010000008">
    <property type="protein sequence ID" value="MFC3680460.1"/>
    <property type="molecule type" value="Genomic_DNA"/>
</dbReference>
<evidence type="ECO:0000313" key="3">
    <source>
        <dbReference type="EMBL" id="MFC3680460.1"/>
    </source>
</evidence>
<evidence type="ECO:0000313" key="4">
    <source>
        <dbReference type="Proteomes" id="UP001595722"/>
    </source>
</evidence>
<accession>A0ABV7VSF6</accession>
<dbReference type="InterPro" id="IPR001638">
    <property type="entry name" value="Solute-binding_3/MltF_N"/>
</dbReference>
<proteinExistence type="predicted"/>
<organism evidence="3 4">
    <name type="scientific">Bacterioplanoides pacificum</name>
    <dbReference type="NCBI Taxonomy" id="1171596"/>
    <lineage>
        <taxon>Bacteria</taxon>
        <taxon>Pseudomonadati</taxon>
        <taxon>Pseudomonadota</taxon>
        <taxon>Gammaproteobacteria</taxon>
        <taxon>Oceanospirillales</taxon>
        <taxon>Oceanospirillaceae</taxon>
        <taxon>Bacterioplanoides</taxon>
    </lineage>
</organism>
<keyword evidence="1" id="KW-0732">Signal</keyword>
<gene>
    <name evidence="3" type="ORF">ACFOMG_10170</name>
</gene>
<sequence>MILSIKTVAGLLLAALTFTSLAQQKLYFFTEQYPPYNMTDDGRAFAHKADEITGLCTDVIKAVIRETPYDSRIKLRNWKYGMERSKRKANTGVFCAARSPEREALFHWVGPITNLGWALFSLPGSDIKLNSLEDARDYKIGGYKGDVMSNYLIEKGFNVELSDSSQMVPRRLQLGQVDLWVTDQLSGPYTAADAAELEIKEVLTFRNTPMFLAINRDTSDDVINTLQSALDKLRNDGVLAGIEQAYGR</sequence>
<evidence type="ECO:0000256" key="1">
    <source>
        <dbReference type="SAM" id="SignalP"/>
    </source>
</evidence>
<dbReference type="Gene3D" id="3.40.190.10">
    <property type="entry name" value="Periplasmic binding protein-like II"/>
    <property type="match status" value="2"/>
</dbReference>
<feature type="signal peptide" evidence="1">
    <location>
        <begin position="1"/>
        <end position="22"/>
    </location>
</feature>
<feature type="domain" description="Solute-binding protein family 3/N-terminal" evidence="2">
    <location>
        <begin position="30"/>
        <end position="246"/>
    </location>
</feature>
<feature type="chain" id="PRO_5045534311" evidence="1">
    <location>
        <begin position="23"/>
        <end position="248"/>
    </location>
</feature>
<protein>
    <submittedName>
        <fullName evidence="3">Substrate-binding periplasmic protein</fullName>
    </submittedName>
</protein>
<dbReference type="Pfam" id="PF00497">
    <property type="entry name" value="SBP_bac_3"/>
    <property type="match status" value="1"/>
</dbReference>
<reference evidence="4" key="1">
    <citation type="journal article" date="2019" name="Int. J. Syst. Evol. Microbiol.">
        <title>The Global Catalogue of Microorganisms (GCM) 10K type strain sequencing project: providing services to taxonomists for standard genome sequencing and annotation.</title>
        <authorList>
            <consortium name="The Broad Institute Genomics Platform"/>
            <consortium name="The Broad Institute Genome Sequencing Center for Infectious Disease"/>
            <person name="Wu L."/>
            <person name="Ma J."/>
        </authorList>
    </citation>
    <scope>NUCLEOTIDE SEQUENCE [LARGE SCALE GENOMIC DNA]</scope>
    <source>
        <strain evidence="4">KCTC 42424</strain>
    </source>
</reference>
<name>A0ABV7VSF6_9GAMM</name>
<dbReference type="PANTHER" id="PTHR38834">
    <property type="entry name" value="PERIPLASMIC SUBSTRATE BINDING PROTEIN FAMILY 3"/>
    <property type="match status" value="1"/>
</dbReference>
<dbReference type="PANTHER" id="PTHR38834:SF3">
    <property type="entry name" value="SOLUTE-BINDING PROTEIN FAMILY 3_N-TERMINAL DOMAIN-CONTAINING PROTEIN"/>
    <property type="match status" value="1"/>
</dbReference>
<dbReference type="Proteomes" id="UP001595722">
    <property type="component" value="Unassembled WGS sequence"/>
</dbReference>
<comment type="caution">
    <text evidence="3">The sequence shown here is derived from an EMBL/GenBank/DDBJ whole genome shotgun (WGS) entry which is preliminary data.</text>
</comment>
<dbReference type="RefSeq" id="WP_376866430.1">
    <property type="nucleotide sequence ID" value="NZ_JBHRYB010000008.1"/>
</dbReference>
<evidence type="ECO:0000259" key="2">
    <source>
        <dbReference type="Pfam" id="PF00497"/>
    </source>
</evidence>
<keyword evidence="4" id="KW-1185">Reference proteome</keyword>
<dbReference type="SUPFAM" id="SSF53850">
    <property type="entry name" value="Periplasmic binding protein-like II"/>
    <property type="match status" value="1"/>
</dbReference>